<evidence type="ECO:0000313" key="2">
    <source>
        <dbReference type="EMBL" id="MFC6956262.1"/>
    </source>
</evidence>
<dbReference type="EC" id="2.3.1.-" evidence="2"/>
<keyword evidence="2" id="KW-0012">Acyltransferase</keyword>
<evidence type="ECO:0000259" key="1">
    <source>
        <dbReference type="PROSITE" id="PS51186"/>
    </source>
</evidence>
<dbReference type="Pfam" id="PF12746">
    <property type="entry name" value="GNAT_acetyltran"/>
    <property type="match status" value="1"/>
</dbReference>
<organism evidence="2 3">
    <name type="scientific">Glycomyces mayteni</name>
    <dbReference type="NCBI Taxonomy" id="543887"/>
    <lineage>
        <taxon>Bacteria</taxon>
        <taxon>Bacillati</taxon>
        <taxon>Actinomycetota</taxon>
        <taxon>Actinomycetes</taxon>
        <taxon>Glycomycetales</taxon>
        <taxon>Glycomycetaceae</taxon>
        <taxon>Glycomyces</taxon>
    </lineage>
</organism>
<dbReference type="EMBL" id="JBHSYS010000001">
    <property type="protein sequence ID" value="MFC6956262.1"/>
    <property type="molecule type" value="Genomic_DNA"/>
</dbReference>
<reference evidence="3" key="1">
    <citation type="journal article" date="2019" name="Int. J. Syst. Evol. Microbiol.">
        <title>The Global Catalogue of Microorganisms (GCM) 10K type strain sequencing project: providing services to taxonomists for standard genome sequencing and annotation.</title>
        <authorList>
            <consortium name="The Broad Institute Genomics Platform"/>
            <consortium name="The Broad Institute Genome Sequencing Center for Infectious Disease"/>
            <person name="Wu L."/>
            <person name="Ma J."/>
        </authorList>
    </citation>
    <scope>NUCLEOTIDE SEQUENCE [LARGE SCALE GENOMIC DNA]</scope>
    <source>
        <strain evidence="3">KACC 12634</strain>
    </source>
</reference>
<proteinExistence type="predicted"/>
<dbReference type="RefSeq" id="WP_382353928.1">
    <property type="nucleotide sequence ID" value="NZ_JBHMBP010000004.1"/>
</dbReference>
<dbReference type="SUPFAM" id="SSF55729">
    <property type="entry name" value="Acyl-CoA N-acyltransferases (Nat)"/>
    <property type="match status" value="1"/>
</dbReference>
<gene>
    <name evidence="2" type="ORF">ACFQS3_03530</name>
</gene>
<keyword evidence="2" id="KW-0808">Transferase</keyword>
<comment type="caution">
    <text evidence="2">The sequence shown here is derived from an EMBL/GenBank/DDBJ whole genome shotgun (WGS) entry which is preliminary data.</text>
</comment>
<accession>A0ABW2D1T0</accession>
<evidence type="ECO:0000313" key="3">
    <source>
        <dbReference type="Proteomes" id="UP001596470"/>
    </source>
</evidence>
<dbReference type="PROSITE" id="PS51186">
    <property type="entry name" value="GNAT"/>
    <property type="match status" value="1"/>
</dbReference>
<keyword evidence="3" id="KW-1185">Reference proteome</keyword>
<sequence>MPADPLTARARTLWQTIAAAPVTFPDSGVRVVASPGSRMCPPGWVGIVALGGSAIATVPAEDAVAPVQHALDGIDTASLTRPETLRTALPVASVLGPATLAYLAEDSFVLPRSDIAVEPLAPDHPDLRALLASASADDADESGIDEITSPAFTVREHGKVVAAAGYRTWPAATAHLCVLTAEAARGRGLAKRVAAAAVGDALAASLLPQWRARPAASRRVARALGFQELGNQLSVALDLDRLAESGPA</sequence>
<name>A0ABW2D1T0_9ACTN</name>
<feature type="domain" description="N-acetyltransferase" evidence="1">
    <location>
        <begin position="115"/>
        <end position="244"/>
    </location>
</feature>
<dbReference type="Gene3D" id="3.40.630.30">
    <property type="match status" value="1"/>
</dbReference>
<dbReference type="InterPro" id="IPR027365">
    <property type="entry name" value="GNAT_acetyltra_YdfB-like"/>
</dbReference>
<dbReference type="InterPro" id="IPR000182">
    <property type="entry name" value="GNAT_dom"/>
</dbReference>
<dbReference type="GO" id="GO:0016746">
    <property type="term" value="F:acyltransferase activity"/>
    <property type="evidence" value="ECO:0007669"/>
    <property type="project" value="UniProtKB-KW"/>
</dbReference>
<dbReference type="Proteomes" id="UP001596470">
    <property type="component" value="Unassembled WGS sequence"/>
</dbReference>
<protein>
    <submittedName>
        <fullName evidence="2">GNAT family N-acetyltransferase</fullName>
        <ecNumber evidence="2">2.3.1.-</ecNumber>
    </submittedName>
</protein>
<dbReference type="InterPro" id="IPR016181">
    <property type="entry name" value="Acyl_CoA_acyltransferase"/>
</dbReference>